<comment type="caution">
    <text evidence="2">The sequence shown here is derived from an EMBL/GenBank/DDBJ whole genome shotgun (WGS) entry which is preliminary data.</text>
</comment>
<dbReference type="Proteomes" id="UP000672657">
    <property type="component" value="Unassembled WGS sequence"/>
</dbReference>
<organism evidence="2 3">
    <name type="scientific">Cupriavidus numazuensis</name>
    <dbReference type="NCBI Taxonomy" id="221992"/>
    <lineage>
        <taxon>Bacteria</taxon>
        <taxon>Pseudomonadati</taxon>
        <taxon>Pseudomonadota</taxon>
        <taxon>Betaproteobacteria</taxon>
        <taxon>Burkholderiales</taxon>
        <taxon>Burkholderiaceae</taxon>
        <taxon>Cupriavidus</taxon>
    </lineage>
</organism>
<gene>
    <name evidence="2" type="ORF">LMG26411_07771</name>
</gene>
<name>A0ABM8TVU6_9BURK</name>
<sequence length="83" mass="9174">MLAHQAPAASHLPREREQRRKSGGPVPTDSEAQNEKPADGNGAPTGSNPEDRVKTERAAAIRWIRDQIANYDLTMEELRAEVL</sequence>
<reference evidence="2 3" key="1">
    <citation type="submission" date="2021-03" db="EMBL/GenBank/DDBJ databases">
        <authorList>
            <person name="Peeters C."/>
        </authorList>
    </citation>
    <scope>NUCLEOTIDE SEQUENCE [LARGE SCALE GENOMIC DNA]</scope>
    <source>
        <strain evidence="2 3">LMG 26411</strain>
    </source>
</reference>
<accession>A0ABM8TVU6</accession>
<dbReference type="EMBL" id="CAJPVI010000093">
    <property type="protein sequence ID" value="CAG2160799.1"/>
    <property type="molecule type" value="Genomic_DNA"/>
</dbReference>
<dbReference type="RefSeq" id="WP_211958506.1">
    <property type="nucleotide sequence ID" value="NZ_CAJPVI010000093.1"/>
</dbReference>
<keyword evidence="3" id="KW-1185">Reference proteome</keyword>
<evidence type="ECO:0000256" key="1">
    <source>
        <dbReference type="SAM" id="MobiDB-lite"/>
    </source>
</evidence>
<proteinExistence type="predicted"/>
<evidence type="ECO:0000313" key="3">
    <source>
        <dbReference type="Proteomes" id="UP000672657"/>
    </source>
</evidence>
<feature type="region of interest" description="Disordered" evidence="1">
    <location>
        <begin position="1"/>
        <end position="54"/>
    </location>
</feature>
<evidence type="ECO:0000313" key="2">
    <source>
        <dbReference type="EMBL" id="CAG2160799.1"/>
    </source>
</evidence>
<protein>
    <submittedName>
        <fullName evidence="2">Uncharacterized protein</fullName>
    </submittedName>
</protein>